<evidence type="ECO:0000313" key="3">
    <source>
        <dbReference type="EMBL" id="ADJ22249.1"/>
    </source>
</evidence>
<reference evidence="4" key="1">
    <citation type="journal article" date="2011" name="J. Bacteriol.">
        <title>Genome sequences of eight morphologically diverse alphaproteobacteria.</title>
        <authorList>
            <consortium name="US DOE Joint Genome Institute"/>
            <person name="Brown P.J."/>
            <person name="Kysela D.T."/>
            <person name="Buechlein A."/>
            <person name="Hemmerich C."/>
            <person name="Brun Y.V."/>
        </authorList>
    </citation>
    <scope>NUCLEOTIDE SEQUENCE [LARGE SCALE GENOMIC DNA]</scope>
    <source>
        <strain evidence="4">ATCC 51888 / DSM 1869 / NCIB 11706 / TK 0415</strain>
    </source>
</reference>
<dbReference type="eggNOG" id="COG3121">
    <property type="taxonomic scope" value="Bacteria"/>
</dbReference>
<dbReference type="STRING" id="582899.Hden_0427"/>
<dbReference type="Gene3D" id="2.60.40.10">
    <property type="entry name" value="Immunoglobulins"/>
    <property type="match status" value="1"/>
</dbReference>
<keyword evidence="1" id="KW-0732">Signal</keyword>
<evidence type="ECO:0000313" key="4">
    <source>
        <dbReference type="Proteomes" id="UP000002033"/>
    </source>
</evidence>
<feature type="signal peptide" evidence="1">
    <location>
        <begin position="1"/>
        <end position="24"/>
    </location>
</feature>
<dbReference type="EMBL" id="CP002083">
    <property type="protein sequence ID" value="ADJ22249.1"/>
    <property type="molecule type" value="Genomic_DNA"/>
</dbReference>
<dbReference type="InterPro" id="IPR050643">
    <property type="entry name" value="Periplasmic_pilus_chap"/>
</dbReference>
<organism evidence="3 4">
    <name type="scientific">Hyphomicrobium denitrificans (strain ATCC 51888 / DSM 1869 / NCIMB 11706 / TK 0415)</name>
    <dbReference type="NCBI Taxonomy" id="582899"/>
    <lineage>
        <taxon>Bacteria</taxon>
        <taxon>Pseudomonadati</taxon>
        <taxon>Pseudomonadota</taxon>
        <taxon>Alphaproteobacteria</taxon>
        <taxon>Hyphomicrobiales</taxon>
        <taxon>Hyphomicrobiaceae</taxon>
        <taxon>Hyphomicrobium</taxon>
    </lineage>
</organism>
<dbReference type="SUPFAM" id="SSF49354">
    <property type="entry name" value="PapD-like"/>
    <property type="match status" value="1"/>
</dbReference>
<evidence type="ECO:0000256" key="1">
    <source>
        <dbReference type="SAM" id="SignalP"/>
    </source>
</evidence>
<dbReference type="KEGG" id="hdn:Hden_0427"/>
<dbReference type="InterPro" id="IPR008962">
    <property type="entry name" value="PapD-like_sf"/>
</dbReference>
<keyword evidence="4" id="KW-1185">Reference proteome</keyword>
<dbReference type="OrthoDB" id="369595at2"/>
<dbReference type="Proteomes" id="UP000002033">
    <property type="component" value="Chromosome"/>
</dbReference>
<dbReference type="Pfam" id="PF00345">
    <property type="entry name" value="PapD_N"/>
    <property type="match status" value="1"/>
</dbReference>
<feature type="domain" description="Pili assembly chaperone N-terminal" evidence="2">
    <location>
        <begin position="25"/>
        <end position="146"/>
    </location>
</feature>
<dbReference type="GO" id="GO:0030288">
    <property type="term" value="C:outer membrane-bounded periplasmic space"/>
    <property type="evidence" value="ECO:0007669"/>
    <property type="project" value="InterPro"/>
</dbReference>
<dbReference type="InterPro" id="IPR013783">
    <property type="entry name" value="Ig-like_fold"/>
</dbReference>
<dbReference type="GO" id="GO:0071555">
    <property type="term" value="P:cell wall organization"/>
    <property type="evidence" value="ECO:0007669"/>
    <property type="project" value="InterPro"/>
</dbReference>
<protein>
    <recommendedName>
        <fullName evidence="2">Pili assembly chaperone N-terminal domain-containing protein</fullName>
    </recommendedName>
</protein>
<proteinExistence type="predicted"/>
<accession>D8JRM0</accession>
<dbReference type="AlphaFoldDB" id="D8JRM0"/>
<dbReference type="PANTHER" id="PTHR30251:SF4">
    <property type="entry name" value="SLR1668 PROTEIN"/>
    <property type="match status" value="1"/>
</dbReference>
<evidence type="ECO:0000259" key="2">
    <source>
        <dbReference type="Pfam" id="PF00345"/>
    </source>
</evidence>
<gene>
    <name evidence="3" type="ordered locus">Hden_0427</name>
</gene>
<dbReference type="PANTHER" id="PTHR30251">
    <property type="entry name" value="PILUS ASSEMBLY CHAPERONE"/>
    <property type="match status" value="1"/>
</dbReference>
<feature type="chain" id="PRO_5003116074" description="Pili assembly chaperone N-terminal domain-containing protein" evidence="1">
    <location>
        <begin position="25"/>
        <end position="245"/>
    </location>
</feature>
<dbReference type="InterPro" id="IPR016147">
    <property type="entry name" value="Pili_assmbl_chaperone_N"/>
</dbReference>
<dbReference type="HOGENOM" id="CLU_082344_1_0_5"/>
<dbReference type="RefSeq" id="WP_013214468.1">
    <property type="nucleotide sequence ID" value="NC_014313.1"/>
</dbReference>
<sequence precursor="true">MPLLRTILLALLCGIFLTPRAAFAMTVTPTQIEMTSAGRASRGAITVVNNSIAPLAVELITKLATLDESGVPKAEAADDEFLIMPPQAMIPPGATQNFRIQWLGDPLIETSRTFLIYVNQIPVKMTKKTSAVQVVFGMGVMVNVAPPHGQAALEVAKTDITTDARGRRHPVLTVFNPSNVHALFPRATVRVSDGSWSETITSGELAQSIGIGLVQPGHRRRFVLPVVVPPDVKSVKTSIQFNTKP</sequence>
<name>D8JRM0_HYPDA</name>